<protein>
    <submittedName>
        <fullName evidence="2">Uncharacterized protein</fullName>
    </submittedName>
</protein>
<accession>A0A0N7LVQ1</accession>
<keyword evidence="1" id="KW-0472">Membrane</keyword>
<dbReference type="InterPro" id="IPR020308">
    <property type="entry name" value="Uncharacterised_Ynq1"/>
</dbReference>
<dbReference type="Proteomes" id="UP000051587">
    <property type="component" value="Unassembled WGS sequence"/>
</dbReference>
<dbReference type="AlphaFoldDB" id="A0A0N7LVQ1"/>
<dbReference type="STRING" id="53501.SAMN04488043_105256"/>
<evidence type="ECO:0000313" key="2">
    <source>
        <dbReference type="EMBL" id="CUH66922.1"/>
    </source>
</evidence>
<proteinExistence type="predicted"/>
<dbReference type="RefSeq" id="WP_058263425.1">
    <property type="nucleotide sequence ID" value="NZ_CP051181.1"/>
</dbReference>
<feature type="transmembrane region" description="Helical" evidence="1">
    <location>
        <begin position="46"/>
        <end position="66"/>
    </location>
</feature>
<evidence type="ECO:0000313" key="3">
    <source>
        <dbReference type="Proteomes" id="UP000051587"/>
    </source>
</evidence>
<sequence>MNDERDKAMARKGRIIAAVIAGAGLLTVFAPWIVQSLGLAIRYEMLIYLGVIAAFIWAIVNIYQLWRLRQDAQR</sequence>
<reference evidence="2 3" key="1">
    <citation type="submission" date="2015-09" db="EMBL/GenBank/DDBJ databases">
        <authorList>
            <consortium name="Swine Surveillance"/>
        </authorList>
    </citation>
    <scope>NUCLEOTIDE SEQUENCE [LARGE SCALE GENOMIC DNA]</scope>
    <source>
        <strain evidence="2 3">CECT 4357</strain>
    </source>
</reference>
<gene>
    <name evidence="2" type="ORF">TG4357_02719</name>
</gene>
<keyword evidence="3" id="KW-1185">Reference proteome</keyword>
<dbReference type="Pfam" id="PF17272">
    <property type="entry name" value="DUF5337"/>
    <property type="match status" value="1"/>
</dbReference>
<keyword evidence="1" id="KW-1133">Transmembrane helix</keyword>
<name>A0A0N7LVQ1_THAGE</name>
<dbReference type="OrthoDB" id="7658896at2"/>
<organism evidence="2 3">
    <name type="scientific">Thalassovita gelatinovora</name>
    <name type="common">Thalassobius gelatinovorus</name>
    <dbReference type="NCBI Taxonomy" id="53501"/>
    <lineage>
        <taxon>Bacteria</taxon>
        <taxon>Pseudomonadati</taxon>
        <taxon>Pseudomonadota</taxon>
        <taxon>Alphaproteobacteria</taxon>
        <taxon>Rhodobacterales</taxon>
        <taxon>Roseobacteraceae</taxon>
        <taxon>Thalassovita</taxon>
    </lineage>
</organism>
<evidence type="ECO:0000256" key="1">
    <source>
        <dbReference type="SAM" id="Phobius"/>
    </source>
</evidence>
<keyword evidence="1" id="KW-0812">Transmembrane</keyword>
<dbReference type="EMBL" id="CYSA01000025">
    <property type="protein sequence ID" value="CUH66922.1"/>
    <property type="molecule type" value="Genomic_DNA"/>
</dbReference>
<feature type="transmembrane region" description="Helical" evidence="1">
    <location>
        <begin position="15"/>
        <end position="34"/>
    </location>
</feature>